<gene>
    <name evidence="3" type="ORF">OL599_19665</name>
</gene>
<dbReference type="PANTHER" id="PTHR30523">
    <property type="entry name" value="PHOSPHOENOLPYRUVATE CARBOXYLASE"/>
    <property type="match status" value="1"/>
</dbReference>
<accession>A0AA41YR57</accession>
<evidence type="ECO:0000256" key="2">
    <source>
        <dbReference type="ARBA" id="ARBA00022419"/>
    </source>
</evidence>
<dbReference type="GO" id="GO:0005829">
    <property type="term" value="C:cytosol"/>
    <property type="evidence" value="ECO:0007669"/>
    <property type="project" value="TreeGrafter"/>
</dbReference>
<reference evidence="3" key="1">
    <citation type="submission" date="2022-09" db="EMBL/GenBank/DDBJ databases">
        <title>Rhodovastum sp. nov. RN2-1 isolated from soil in Seongnam, South Korea.</title>
        <authorList>
            <person name="Le N.T."/>
        </authorList>
    </citation>
    <scope>NUCLEOTIDE SEQUENCE</scope>
    <source>
        <strain evidence="3">RN2-1</strain>
    </source>
</reference>
<dbReference type="SUPFAM" id="SSF51621">
    <property type="entry name" value="Phosphoenolpyruvate/pyruvate domain"/>
    <property type="match status" value="1"/>
</dbReference>
<dbReference type="PANTHER" id="PTHR30523:SF6">
    <property type="entry name" value="PHOSPHOENOLPYRUVATE CARBOXYLASE"/>
    <property type="match status" value="1"/>
</dbReference>
<evidence type="ECO:0000256" key="1">
    <source>
        <dbReference type="ARBA" id="ARBA00003670"/>
    </source>
</evidence>
<keyword evidence="4" id="KW-1185">Reference proteome</keyword>
<organism evidence="3 4">
    <name type="scientific">Limobrevibacterium gyesilva</name>
    <dbReference type="NCBI Taxonomy" id="2991712"/>
    <lineage>
        <taxon>Bacteria</taxon>
        <taxon>Pseudomonadati</taxon>
        <taxon>Pseudomonadota</taxon>
        <taxon>Alphaproteobacteria</taxon>
        <taxon>Acetobacterales</taxon>
        <taxon>Acetobacteraceae</taxon>
        <taxon>Limobrevibacterium</taxon>
    </lineage>
</organism>
<dbReference type="GO" id="GO:0015977">
    <property type="term" value="P:carbon fixation"/>
    <property type="evidence" value="ECO:0007669"/>
    <property type="project" value="InterPro"/>
</dbReference>
<dbReference type="GO" id="GO:0008964">
    <property type="term" value="F:phosphoenolpyruvate carboxylase activity"/>
    <property type="evidence" value="ECO:0007669"/>
    <property type="project" value="InterPro"/>
</dbReference>
<sequence length="929" mass="99620">MPDPVAAVPLARDLLALTERMRERLQEDPSGNPVLAVSLAISRRIDAGQVSAAELETLVRFLRDSAFADRAGRLAAYVGAGDAGNAAALARLAARLVRPDPADSAVPLAAFRALVERPRFAAVFTAHPTFALPQPVAHALAEAASGRPPDACFVSHRPAGITLEEEFAQAVAAMTHGRDALDRLTASLLAAARDAWPGRWTAITPRPVVLASWVGYDTDGRTDIHWWDTLRLRLRMKRLQLDRLHAQVAGVPAAARLAELVAAALAAVAAQIAACPETADPDQAVAFAHALVDWRDAAFVTPDALLPLFDDAIAMAPEAGKLDLAVARAGLLAHGMSLAHTHVRLNSAQVHNVVRQRLGLADPPEDPSRRRGLLSDINAALDAVRPVGVDFGAVLAEQASAARLMMTVAQIVKLIDGATPIRFLIAETETGYTLLAALWLARLFGVERHVEISPLFETADALEHGARVVEEALRSPHWRAYLRTTGRLAVQFGYSDSGRYVGQIAASYLIERLRLKIAEALGRHGLADVEVVLFDTHGESVGRGAHPGSLAARLDYLSPPWCRRALAAAGIAVREESAFQGGDGYLLFGTPELALATVTRIAEHAFPPDAVPAGDPIYDEADFAADFFATSRAGMQELVEAPGYAALLGAFGPALLDATGSRPAARQTDGMGGPATIRHPRELRAIPNNAILHQLGWLANTLQGLGTAAARHPETFTELREGSPRFGGALDLAAHAAAHSDVYVLRAVVATLDPGTWLDRAAHARLPGRREALVLVARGLERLDLWAPAQAMFRRIQADHVALRAAWPDVPRMATREMLLHALRLTLIHRIWLLATAIPDFSPRHGVTRAALDLRILRLDVPAALAFLAEAFPAAPDPAADRDYGEPRAPRAVEAYMREHAEIFAPMQRLFALVREIGTAVTHEVGALG</sequence>
<dbReference type="Proteomes" id="UP001165679">
    <property type="component" value="Unassembled WGS sequence"/>
</dbReference>
<dbReference type="GO" id="GO:0006099">
    <property type="term" value="P:tricarboxylic acid cycle"/>
    <property type="evidence" value="ECO:0007669"/>
    <property type="project" value="InterPro"/>
</dbReference>
<dbReference type="EMBL" id="JAPDNT010000024">
    <property type="protein sequence ID" value="MCW3476788.1"/>
    <property type="molecule type" value="Genomic_DNA"/>
</dbReference>
<dbReference type="InterPro" id="IPR015813">
    <property type="entry name" value="Pyrv/PenolPyrv_kinase-like_dom"/>
</dbReference>
<comment type="function">
    <text evidence="1">Forms oxaloacetate, a four-carbon dicarboxylic acid source for the tricarboxylic acid cycle.</text>
</comment>
<protein>
    <recommendedName>
        <fullName evidence="2">Phosphoenolpyruvate carboxylase</fullName>
    </recommendedName>
</protein>
<evidence type="ECO:0000313" key="3">
    <source>
        <dbReference type="EMBL" id="MCW3476788.1"/>
    </source>
</evidence>
<proteinExistence type="predicted"/>
<dbReference type="InterPro" id="IPR021135">
    <property type="entry name" value="PEP_COase"/>
</dbReference>
<comment type="caution">
    <text evidence="3">The sequence shown here is derived from an EMBL/GenBank/DDBJ whole genome shotgun (WGS) entry which is preliminary data.</text>
</comment>
<name>A0AA41YR57_9PROT</name>
<keyword evidence="3" id="KW-0456">Lyase</keyword>
<dbReference type="AlphaFoldDB" id="A0AA41YR57"/>
<reference evidence="3" key="2">
    <citation type="submission" date="2022-10" db="EMBL/GenBank/DDBJ databases">
        <authorList>
            <person name="Trinh H.N."/>
        </authorList>
    </citation>
    <scope>NUCLEOTIDE SEQUENCE</scope>
    <source>
        <strain evidence="3">RN2-1</strain>
    </source>
</reference>
<dbReference type="Pfam" id="PF00311">
    <property type="entry name" value="PEPcase"/>
    <property type="match status" value="1"/>
</dbReference>
<evidence type="ECO:0000313" key="4">
    <source>
        <dbReference type="Proteomes" id="UP001165679"/>
    </source>
</evidence>